<dbReference type="Proteomes" id="UP001239397">
    <property type="component" value="Chromosome"/>
</dbReference>
<dbReference type="RefSeq" id="WP_285996848.1">
    <property type="nucleotide sequence ID" value="NZ_CP127295.1"/>
</dbReference>
<dbReference type="GO" id="GO:0005506">
    <property type="term" value="F:iron ion binding"/>
    <property type="evidence" value="ECO:0007669"/>
    <property type="project" value="InterPro"/>
</dbReference>
<gene>
    <name evidence="3" type="ORF">QRX60_41030</name>
</gene>
<evidence type="ECO:0000313" key="3">
    <source>
        <dbReference type="EMBL" id="WIY00381.1"/>
    </source>
</evidence>
<dbReference type="Gene3D" id="3.30.300.130">
    <property type="entry name" value="Fe-S cluster assembly (FSCA)"/>
    <property type="match status" value="1"/>
</dbReference>
<sequence length="176" mass="18023">MSTPGGPAAPSPGERLETLLGVLLAGPNRRPAEEIVRQLTDLYGEGLTRIVGSLREHAPALVGAIAADDVVGSLLALHDLHPLDAQARVRRALDRVRPQVGAVGYLGIDDGVVRLSLGASRGCSSAGRTGRATVEAAVRDAAPEITGVEIVTEATQALYQIGMGPPSGVAPEGRAS</sequence>
<evidence type="ECO:0000259" key="2">
    <source>
        <dbReference type="Pfam" id="PF01106"/>
    </source>
</evidence>
<dbReference type="KEGG" id="amog:QRX60_41030"/>
<evidence type="ECO:0000313" key="4">
    <source>
        <dbReference type="Proteomes" id="UP001239397"/>
    </source>
</evidence>
<dbReference type="EMBL" id="CP127295">
    <property type="protein sequence ID" value="WIY00381.1"/>
    <property type="molecule type" value="Genomic_DNA"/>
</dbReference>
<evidence type="ECO:0000256" key="1">
    <source>
        <dbReference type="ARBA" id="ARBA00049958"/>
    </source>
</evidence>
<dbReference type="InterPro" id="IPR001075">
    <property type="entry name" value="NIF_FeS_clus_asmbl_NifU_C"/>
</dbReference>
<dbReference type="AlphaFoldDB" id="A0A9Y2JMW0"/>
<accession>A0A9Y2JMW0</accession>
<dbReference type="SUPFAM" id="SSF117916">
    <property type="entry name" value="Fe-S cluster assembly (FSCA) domain-like"/>
    <property type="match status" value="1"/>
</dbReference>
<protein>
    <submittedName>
        <fullName evidence="3">NifU family protein</fullName>
    </submittedName>
</protein>
<dbReference type="GO" id="GO:0051536">
    <property type="term" value="F:iron-sulfur cluster binding"/>
    <property type="evidence" value="ECO:0007669"/>
    <property type="project" value="InterPro"/>
</dbReference>
<feature type="domain" description="NIF system FeS cluster assembly NifU C-terminal" evidence="2">
    <location>
        <begin position="89"/>
        <end position="149"/>
    </location>
</feature>
<reference evidence="3 4" key="1">
    <citation type="submission" date="2023-06" db="EMBL/GenBank/DDBJ databases">
        <authorList>
            <person name="Oyuntsetseg B."/>
            <person name="Kim S.B."/>
        </authorList>
    </citation>
    <scope>NUCLEOTIDE SEQUENCE [LARGE SCALE GENOMIC DNA]</scope>
    <source>
        <strain evidence="3 4">4-36</strain>
    </source>
</reference>
<dbReference type="GO" id="GO:0016226">
    <property type="term" value="P:iron-sulfur cluster assembly"/>
    <property type="evidence" value="ECO:0007669"/>
    <property type="project" value="InterPro"/>
</dbReference>
<dbReference type="Pfam" id="PF01106">
    <property type="entry name" value="NifU"/>
    <property type="match status" value="1"/>
</dbReference>
<comment type="function">
    <text evidence="1">May be involved in the formation or repair of [Fe-S] clusters present in iron-sulfur proteins.</text>
</comment>
<name>A0A9Y2JMW0_9PSEU</name>
<keyword evidence="4" id="KW-1185">Reference proteome</keyword>
<dbReference type="InterPro" id="IPR034904">
    <property type="entry name" value="FSCA_dom_sf"/>
</dbReference>
<proteinExistence type="predicted"/>
<organism evidence="3 4">
    <name type="scientific">Amycolatopsis mongoliensis</name>
    <dbReference type="NCBI Taxonomy" id="715475"/>
    <lineage>
        <taxon>Bacteria</taxon>
        <taxon>Bacillati</taxon>
        <taxon>Actinomycetota</taxon>
        <taxon>Actinomycetes</taxon>
        <taxon>Pseudonocardiales</taxon>
        <taxon>Pseudonocardiaceae</taxon>
        <taxon>Amycolatopsis</taxon>
    </lineage>
</organism>